<dbReference type="Proteomes" id="UP001638806">
    <property type="component" value="Unassembled WGS sequence"/>
</dbReference>
<proteinExistence type="predicted"/>
<protein>
    <submittedName>
        <fullName evidence="1">Uncharacterized protein</fullName>
    </submittedName>
</protein>
<sequence>MVLVVKGRKVDGAGRARREVANERGKTRECALGSQRGGEDEDKQRDADEGRGFKTRSRLSSLAVRRWWAEVGWMRRDGQAAGAETCGGLVVGDGG</sequence>
<accession>A0ACC4EAY6</accession>
<name>A0ACC4EAY6_PURLI</name>
<evidence type="ECO:0000313" key="2">
    <source>
        <dbReference type="Proteomes" id="UP001638806"/>
    </source>
</evidence>
<reference evidence="1" key="1">
    <citation type="submission" date="2024-12" db="EMBL/GenBank/DDBJ databases">
        <title>Comparative genomics and development of molecular markers within Purpureocillium lilacinum and among Purpureocillium species.</title>
        <authorList>
            <person name="Yeh Z.-Y."/>
            <person name="Ni N.-T."/>
            <person name="Lo P.-H."/>
            <person name="Mushyakhwo K."/>
            <person name="Lin C.-F."/>
            <person name="Nai Y.-S."/>
        </authorList>
    </citation>
    <scope>NUCLEOTIDE SEQUENCE</scope>
    <source>
        <strain evidence="1">NCHU-NPUST-175</strain>
    </source>
</reference>
<comment type="caution">
    <text evidence="1">The sequence shown here is derived from an EMBL/GenBank/DDBJ whole genome shotgun (WGS) entry which is preliminary data.</text>
</comment>
<organism evidence="1 2">
    <name type="scientific">Purpureocillium lilacinum</name>
    <name type="common">Paecilomyces lilacinus</name>
    <dbReference type="NCBI Taxonomy" id="33203"/>
    <lineage>
        <taxon>Eukaryota</taxon>
        <taxon>Fungi</taxon>
        <taxon>Dikarya</taxon>
        <taxon>Ascomycota</taxon>
        <taxon>Pezizomycotina</taxon>
        <taxon>Sordariomycetes</taxon>
        <taxon>Hypocreomycetidae</taxon>
        <taxon>Hypocreales</taxon>
        <taxon>Ophiocordycipitaceae</taxon>
        <taxon>Purpureocillium</taxon>
    </lineage>
</organism>
<keyword evidence="2" id="KW-1185">Reference proteome</keyword>
<evidence type="ECO:0000313" key="1">
    <source>
        <dbReference type="EMBL" id="KAL3965388.1"/>
    </source>
</evidence>
<gene>
    <name evidence="1" type="ORF">ACCO45_002392</name>
</gene>
<dbReference type="EMBL" id="JBGNUJ010000002">
    <property type="protein sequence ID" value="KAL3965388.1"/>
    <property type="molecule type" value="Genomic_DNA"/>
</dbReference>